<protein>
    <recommendedName>
        <fullName evidence="3">Lipoprotein</fullName>
    </recommendedName>
</protein>
<sequence>MNLRNISRVFSALFLTTFLFLGSCSSDDGLNLDNELELRTEEVEEIVLADDISTEVEEVLEDDALDVDLSSKGSTSSSVAPCVTRTVETTATSKIVTLDFGDGCETKRGKVLKGKIIITYVKTDTGHSKSVSFEAFSVNDNTVEGGFSAEKIKENTNGNPQSTITVDVKITMTSGVEISRKGEKVREMIEGADTRERGDDVFSISGNWESVNRDGVVKTAEITTNLIRKFACKFIVSGVVELSKNDRIYTLDFGDGECDNKATLTDSEGNTKEITLRR</sequence>
<comment type="caution">
    <text evidence="1">The sequence shown here is derived from an EMBL/GenBank/DDBJ whole genome shotgun (WGS) entry which is preliminary data.</text>
</comment>
<proteinExistence type="predicted"/>
<reference evidence="1 2" key="1">
    <citation type="submission" date="2024-05" db="EMBL/GenBank/DDBJ databases">
        <authorList>
            <person name="Duchaud E."/>
        </authorList>
    </citation>
    <scope>NUCLEOTIDE SEQUENCE [LARGE SCALE GENOMIC DNA]</scope>
    <source>
        <strain evidence="1">Ena-SAMPLE-TAB-13-05-2024-13:56:06:370-140308</strain>
    </source>
</reference>
<dbReference type="PROSITE" id="PS51257">
    <property type="entry name" value="PROKAR_LIPOPROTEIN"/>
    <property type="match status" value="1"/>
</dbReference>
<dbReference type="Proteomes" id="UP001497527">
    <property type="component" value="Unassembled WGS sequence"/>
</dbReference>
<organism evidence="1 2">
    <name type="scientific">Tenacibaculum polynesiense</name>
    <dbReference type="NCBI Taxonomy" id="3137857"/>
    <lineage>
        <taxon>Bacteria</taxon>
        <taxon>Pseudomonadati</taxon>
        <taxon>Bacteroidota</taxon>
        <taxon>Flavobacteriia</taxon>
        <taxon>Flavobacteriales</taxon>
        <taxon>Flavobacteriaceae</taxon>
        <taxon>Tenacibaculum</taxon>
    </lineage>
</organism>
<accession>A0ABP1EW30</accession>
<name>A0ABP1EW30_9FLAO</name>
<keyword evidence="2" id="KW-1185">Reference proteome</keyword>
<evidence type="ECO:0000313" key="2">
    <source>
        <dbReference type="Proteomes" id="UP001497527"/>
    </source>
</evidence>
<dbReference type="RefSeq" id="WP_348716161.1">
    <property type="nucleotide sequence ID" value="NZ_CAXJIO010000011.1"/>
</dbReference>
<evidence type="ECO:0000313" key="1">
    <source>
        <dbReference type="EMBL" id="CAL2102646.1"/>
    </source>
</evidence>
<evidence type="ECO:0008006" key="3">
    <source>
        <dbReference type="Google" id="ProtNLM"/>
    </source>
</evidence>
<dbReference type="EMBL" id="CAXJIO010000011">
    <property type="protein sequence ID" value="CAL2102646.1"/>
    <property type="molecule type" value="Genomic_DNA"/>
</dbReference>
<gene>
    <name evidence="1" type="ORF">T190423A01A_20397</name>
</gene>